<reference evidence="1 2" key="1">
    <citation type="submission" date="2017-10" db="EMBL/GenBank/DDBJ databases">
        <title>Genome announcement of Methylocella silvestris TVC from permafrost.</title>
        <authorList>
            <person name="Wang J."/>
            <person name="Geng K."/>
            <person name="Ul-Haque F."/>
            <person name="Crombie A.T."/>
            <person name="Street L.E."/>
            <person name="Wookey P.A."/>
            <person name="Murrell J.C."/>
            <person name="Pratscher J."/>
        </authorList>
    </citation>
    <scope>NUCLEOTIDE SEQUENCE [LARGE SCALE GENOMIC DNA]</scope>
    <source>
        <strain evidence="1 2">TVC</strain>
    </source>
</reference>
<gene>
    <name evidence="1" type="ORF">CR492_11070</name>
</gene>
<dbReference type="AlphaFoldDB" id="A0A2J7TGQ1"/>
<comment type="caution">
    <text evidence="1">The sequence shown here is derived from an EMBL/GenBank/DDBJ whole genome shotgun (WGS) entry which is preliminary data.</text>
</comment>
<dbReference type="Pfam" id="PF18855">
    <property type="entry name" value="baeRF_family11"/>
    <property type="match status" value="1"/>
</dbReference>
<sequence length="373" mass="39438">MLHIDLPTRAEIAQLASHRGSPAISLYLRTTPLTQDSKAERIELKNLLKSAVAEMTEAGIDKRAIWPIEERVGALIDDDDFWAYQANSLAIFATPQRISTFRLANRLSTVAEVSDRFLLMPLIRALTFPHDAYVLAIGIGAARLVEVSADLPPHEAKVPGMPRDASAAIGRRSHAEHAGDMQSGGGTSEHALLTRYSRAVDEALRPVLAGHERPLILAAAEPLASIFRGVCSYPHLAGEIIAGSAGHTSEHELAGAARAILDKIYAGEIAALADLYAARGAQGRATGDVAEAARAATFGAIDMLIVDMDVVLPGTVDEETGAVAFAQAADGVNYGVVDEIARRAIQSGAKVLAGRRADIPAGGDLAAILRYPI</sequence>
<name>A0A2J7TGQ1_METSI</name>
<organism evidence="1 2">
    <name type="scientific">Methylocella silvestris</name>
    <dbReference type="NCBI Taxonomy" id="199596"/>
    <lineage>
        <taxon>Bacteria</taxon>
        <taxon>Pseudomonadati</taxon>
        <taxon>Pseudomonadota</taxon>
        <taxon>Alphaproteobacteria</taxon>
        <taxon>Hyphomicrobiales</taxon>
        <taxon>Beijerinckiaceae</taxon>
        <taxon>Methylocella</taxon>
    </lineage>
</organism>
<dbReference type="EMBL" id="PDZR01000011">
    <property type="protein sequence ID" value="PNG25941.1"/>
    <property type="molecule type" value="Genomic_DNA"/>
</dbReference>
<dbReference type="InterPro" id="IPR041638">
    <property type="entry name" value="BaeRF_family11"/>
</dbReference>
<accession>A0A2J7TGQ1</accession>
<proteinExistence type="predicted"/>
<protein>
    <submittedName>
        <fullName evidence="1">Uncharacterized protein</fullName>
    </submittedName>
</protein>
<evidence type="ECO:0000313" key="2">
    <source>
        <dbReference type="Proteomes" id="UP000236286"/>
    </source>
</evidence>
<evidence type="ECO:0000313" key="1">
    <source>
        <dbReference type="EMBL" id="PNG25941.1"/>
    </source>
</evidence>
<dbReference type="Proteomes" id="UP000236286">
    <property type="component" value="Unassembled WGS sequence"/>
</dbReference>